<dbReference type="VEuPathDB" id="TriTrypDB:TEOVI_000566000"/>
<feature type="region of interest" description="Disordered" evidence="1">
    <location>
        <begin position="110"/>
        <end position="138"/>
    </location>
</feature>
<keyword evidence="4" id="KW-1185">Reference proteome</keyword>
<dbReference type="GeneID" id="92379600"/>
<evidence type="ECO:0000313" key="3">
    <source>
        <dbReference type="EMBL" id="SCU65451.1"/>
    </source>
</evidence>
<keyword evidence="2" id="KW-0732">Signal</keyword>
<protein>
    <submittedName>
        <fullName evidence="3">Invariant surface glycoprotein, putative</fullName>
    </submittedName>
</protein>
<reference evidence="3" key="1">
    <citation type="submission" date="2016-09" db="EMBL/GenBank/DDBJ databases">
        <authorList>
            <person name="Hebert L."/>
            <person name="Moumen B."/>
        </authorList>
    </citation>
    <scope>NUCLEOTIDE SEQUENCE [LARGE SCALE GENOMIC DNA]</scope>
    <source>
        <strain evidence="3">OVI</strain>
    </source>
</reference>
<feature type="signal peptide" evidence="2">
    <location>
        <begin position="1"/>
        <end position="21"/>
    </location>
</feature>
<accession>A0A1G4I1L1</accession>
<dbReference type="EMBL" id="CZPT02000290">
    <property type="protein sequence ID" value="SCU65451.1"/>
    <property type="molecule type" value="Genomic_DNA"/>
</dbReference>
<evidence type="ECO:0000256" key="2">
    <source>
        <dbReference type="SAM" id="SignalP"/>
    </source>
</evidence>
<dbReference type="AlphaFoldDB" id="A0A1G4I1L1"/>
<feature type="chain" id="PRO_5009235105" evidence="2">
    <location>
        <begin position="22"/>
        <end position="250"/>
    </location>
</feature>
<gene>
    <name evidence="3" type="ORF">TEOVI_000566000</name>
</gene>
<evidence type="ECO:0000313" key="4">
    <source>
        <dbReference type="Proteomes" id="UP000195570"/>
    </source>
</evidence>
<feature type="region of interest" description="Disordered" evidence="1">
    <location>
        <begin position="170"/>
        <end position="195"/>
    </location>
</feature>
<dbReference type="Pfam" id="PF11727">
    <property type="entry name" value="ISG65-75"/>
    <property type="match status" value="1"/>
</dbReference>
<dbReference type="InterPro" id="IPR021057">
    <property type="entry name" value="Trypano_invariant_glycop"/>
</dbReference>
<dbReference type="RefSeq" id="XP_067077057.1">
    <property type="nucleotide sequence ID" value="XM_067220956.1"/>
</dbReference>
<evidence type="ECO:0000256" key="1">
    <source>
        <dbReference type="SAM" id="MobiDB-lite"/>
    </source>
</evidence>
<comment type="caution">
    <text evidence="3">The sequence shown here is derived from an EMBL/GenBank/DDBJ whole genome shotgun (WGS) entry which is preliminary data.</text>
</comment>
<name>A0A1G4I1L1_TRYEQ</name>
<proteinExistence type="predicted"/>
<organism evidence="3 4">
    <name type="scientific">Trypanosoma equiperdum</name>
    <dbReference type="NCBI Taxonomy" id="5694"/>
    <lineage>
        <taxon>Eukaryota</taxon>
        <taxon>Discoba</taxon>
        <taxon>Euglenozoa</taxon>
        <taxon>Kinetoplastea</taxon>
        <taxon>Metakinetoplastina</taxon>
        <taxon>Trypanosomatida</taxon>
        <taxon>Trypanosomatidae</taxon>
        <taxon>Trypanosoma</taxon>
    </lineage>
</organism>
<dbReference type="Proteomes" id="UP000195570">
    <property type="component" value="Unassembled WGS sequence"/>
</dbReference>
<sequence>MSTFAVLNGVIILAVFVVTAACLDDQKPIREGGKALSGEAAKHLCRIKQISELLGSRAEFELIRDGSKFTSERQVLRNVQDKITEGVKGINELFGRHCRRVSLGIEGGGSDMLSNPNCEDSDRKEGTGEATDQGSGTLSEEGIIQCEHGNFLRDFLIRGALEAYRSQMEQWEKKKPTEGNKTSTEVKGDESSKKHEDQCQQMGYSVHGACTVSEQKWRQHLEEAVKLMEGIIVVKKEDVCGVSKEGETQK</sequence>